<dbReference type="RefSeq" id="WP_099072577.1">
    <property type="nucleotide sequence ID" value="NZ_LAHD01000092.1"/>
</dbReference>
<evidence type="ECO:0000256" key="3">
    <source>
        <dbReference type="ARBA" id="ARBA00022692"/>
    </source>
</evidence>
<dbReference type="Pfam" id="PF03239">
    <property type="entry name" value="FTR1"/>
    <property type="match status" value="1"/>
</dbReference>
<dbReference type="EMBL" id="LAHD01000092">
    <property type="protein sequence ID" value="PHJ99025.1"/>
    <property type="molecule type" value="Genomic_DNA"/>
</dbReference>
<dbReference type="Proteomes" id="UP000222310">
    <property type="component" value="Unassembled WGS sequence"/>
</dbReference>
<dbReference type="AlphaFoldDB" id="A0A9Q5Z875"/>
<dbReference type="GO" id="GO:0033573">
    <property type="term" value="C:high-affinity iron permease complex"/>
    <property type="evidence" value="ECO:0007669"/>
    <property type="project" value="InterPro"/>
</dbReference>
<keyword evidence="4 6" id="KW-1133">Transmembrane helix</keyword>
<reference evidence="7 8" key="1">
    <citation type="submission" date="2015-02" db="EMBL/GenBank/DDBJ databases">
        <title>Nostoc linckia genome annotation.</title>
        <authorList>
            <person name="Zhou Z."/>
        </authorList>
    </citation>
    <scope>NUCLEOTIDE SEQUENCE [LARGE SCALE GENOMIC DNA]</scope>
    <source>
        <strain evidence="8">z8</strain>
    </source>
</reference>
<gene>
    <name evidence="7" type="ORF">VF08_25960</name>
</gene>
<evidence type="ECO:0000313" key="7">
    <source>
        <dbReference type="EMBL" id="PHJ99025.1"/>
    </source>
</evidence>
<feature type="transmembrane region" description="Helical" evidence="6">
    <location>
        <begin position="180"/>
        <end position="203"/>
    </location>
</feature>
<dbReference type="GO" id="GO:0015093">
    <property type="term" value="F:ferrous iron transmembrane transporter activity"/>
    <property type="evidence" value="ECO:0007669"/>
    <property type="project" value="TreeGrafter"/>
</dbReference>
<feature type="transmembrane region" description="Helical" evidence="6">
    <location>
        <begin position="70"/>
        <end position="89"/>
    </location>
</feature>
<dbReference type="NCBIfam" id="NF041756">
    <property type="entry name" value="EfeU"/>
    <property type="match status" value="1"/>
</dbReference>
<evidence type="ECO:0000256" key="2">
    <source>
        <dbReference type="ARBA" id="ARBA00008333"/>
    </source>
</evidence>
<dbReference type="GeneID" id="57098915"/>
<organism evidence="7 8">
    <name type="scientific">Nostoc linckia z8</name>
    <dbReference type="NCBI Taxonomy" id="1628746"/>
    <lineage>
        <taxon>Bacteria</taxon>
        <taxon>Bacillati</taxon>
        <taxon>Cyanobacteriota</taxon>
        <taxon>Cyanophyceae</taxon>
        <taxon>Nostocales</taxon>
        <taxon>Nostocaceae</taxon>
        <taxon>Nostoc</taxon>
    </lineage>
</organism>
<evidence type="ECO:0000256" key="1">
    <source>
        <dbReference type="ARBA" id="ARBA00004141"/>
    </source>
</evidence>
<dbReference type="PANTHER" id="PTHR31632">
    <property type="entry name" value="IRON TRANSPORTER FTH1"/>
    <property type="match status" value="1"/>
</dbReference>
<evidence type="ECO:0000313" key="8">
    <source>
        <dbReference type="Proteomes" id="UP000222310"/>
    </source>
</evidence>
<comment type="caution">
    <text evidence="7">The sequence shown here is derived from an EMBL/GenBank/DDBJ whole genome shotgun (WGS) entry which is preliminary data.</text>
</comment>
<keyword evidence="5 6" id="KW-0472">Membrane</keyword>
<evidence type="ECO:0000256" key="5">
    <source>
        <dbReference type="ARBA" id="ARBA00023136"/>
    </source>
</evidence>
<proteinExistence type="inferred from homology"/>
<keyword evidence="3 6" id="KW-0812">Transmembrane</keyword>
<name>A0A9Q5Z875_NOSLI</name>
<feature type="transmembrane region" description="Helical" evidence="6">
    <location>
        <begin position="38"/>
        <end position="58"/>
    </location>
</feature>
<evidence type="ECO:0000256" key="6">
    <source>
        <dbReference type="SAM" id="Phobius"/>
    </source>
</evidence>
<comment type="subcellular location">
    <subcellularLocation>
        <location evidence="1">Membrane</location>
        <topology evidence="1">Multi-pass membrane protein</topology>
    </subcellularLocation>
</comment>
<dbReference type="PANTHER" id="PTHR31632:SF2">
    <property type="entry name" value="PLASMA MEMBRANE IRON PERMEASE"/>
    <property type="match status" value="1"/>
</dbReference>
<feature type="transmembrane region" description="Helical" evidence="6">
    <location>
        <begin position="6"/>
        <end position="26"/>
    </location>
</feature>
<accession>A0A9Q5Z875</accession>
<comment type="similarity">
    <text evidence="2">Belongs to the oxidase-dependent Fe transporter (OFeT) (TC 9.A.10.1) family.</text>
</comment>
<feature type="transmembrane region" description="Helical" evidence="6">
    <location>
        <begin position="117"/>
        <end position="142"/>
    </location>
</feature>
<protein>
    <submittedName>
        <fullName evidence="7">Iron permease</fullName>
    </submittedName>
</protein>
<feature type="transmembrane region" description="Helical" evidence="6">
    <location>
        <begin position="248"/>
        <end position="266"/>
    </location>
</feature>
<feature type="transmembrane region" description="Helical" evidence="6">
    <location>
        <begin position="148"/>
        <end position="168"/>
    </location>
</feature>
<sequence>MLATFLIMFREGVEAALIVGIIASYLKQTGRTHLMKAVWMGIILATLLCLALAIILQATSGDFPQQEQELFAGGISVIAVGVLTWMVFWMRRAARSIKGELHSQIETAISQGDRWGLALVGMSFFAVLREGLETVVFLLASFQQNLGFGIPLGAVLGYLAAIAVGVGIYQGGIRINLRKFFKWTGVFIIVVAAGLLAGAVRAFHEAGIWNSLQNIVFDASQTLSTHGIIGSVLAGIFSYNDAPTLGEAIAYFGYLIPTLVLFFSGSQTTQKTAVNRSQ</sequence>
<evidence type="ECO:0000256" key="4">
    <source>
        <dbReference type="ARBA" id="ARBA00022989"/>
    </source>
</evidence>
<dbReference type="InterPro" id="IPR004923">
    <property type="entry name" value="FTR1/Fip1/EfeU"/>
</dbReference>